<dbReference type="InterPro" id="IPR027443">
    <property type="entry name" value="IPNS-like_sf"/>
</dbReference>
<organism evidence="7 8">
    <name type="scientific">Clitoria ternatea</name>
    <name type="common">Butterfly pea</name>
    <dbReference type="NCBI Taxonomy" id="43366"/>
    <lineage>
        <taxon>Eukaryota</taxon>
        <taxon>Viridiplantae</taxon>
        <taxon>Streptophyta</taxon>
        <taxon>Embryophyta</taxon>
        <taxon>Tracheophyta</taxon>
        <taxon>Spermatophyta</taxon>
        <taxon>Magnoliopsida</taxon>
        <taxon>eudicotyledons</taxon>
        <taxon>Gunneridae</taxon>
        <taxon>Pentapetalae</taxon>
        <taxon>rosids</taxon>
        <taxon>fabids</taxon>
        <taxon>Fabales</taxon>
        <taxon>Fabaceae</taxon>
        <taxon>Papilionoideae</taxon>
        <taxon>50 kb inversion clade</taxon>
        <taxon>NPAAA clade</taxon>
        <taxon>indigoferoid/millettioid clade</taxon>
        <taxon>Phaseoleae</taxon>
        <taxon>Clitoria</taxon>
    </lineage>
</organism>
<evidence type="ECO:0000313" key="7">
    <source>
        <dbReference type="EMBL" id="KAK7303746.1"/>
    </source>
</evidence>
<keyword evidence="8" id="KW-1185">Reference proteome</keyword>
<comment type="similarity">
    <text evidence="1 5">Belongs to the iron/ascorbate-dependent oxidoreductase family.</text>
</comment>
<evidence type="ECO:0000313" key="8">
    <source>
        <dbReference type="Proteomes" id="UP001359559"/>
    </source>
</evidence>
<evidence type="ECO:0000256" key="5">
    <source>
        <dbReference type="RuleBase" id="RU003682"/>
    </source>
</evidence>
<keyword evidence="3" id="KW-0847">Vitamin C</keyword>
<dbReference type="InterPro" id="IPR026992">
    <property type="entry name" value="DIOX_N"/>
</dbReference>
<evidence type="ECO:0000256" key="2">
    <source>
        <dbReference type="ARBA" id="ARBA00022723"/>
    </source>
</evidence>
<evidence type="ECO:0000259" key="6">
    <source>
        <dbReference type="PROSITE" id="PS51471"/>
    </source>
</evidence>
<dbReference type="SUPFAM" id="SSF51197">
    <property type="entry name" value="Clavaminate synthase-like"/>
    <property type="match status" value="1"/>
</dbReference>
<dbReference type="PROSITE" id="PS51471">
    <property type="entry name" value="FE2OG_OXY"/>
    <property type="match status" value="1"/>
</dbReference>
<sequence>MEKLLSCRSNLKDVPESYILPSESRPGKEAPPCNMVPQIIQASQEFGHFQLVNHGIPNKLLDDVMQVVKGFFELPTEKENLYSKGLKQSCRLYTNINYASEGVHYWRDAPRQPCHPLEEHIQNWPHKPTLYRDVMGSFSVKLRELSLQIWDMICEGLGLEFGYFNDEHSSVQLLTINHYPPCLDASLTLGLPKHSDVNLITLLYRGEMHGLQIWKDEQWYLVEPIPNALVVNIGHMLQIVSNGKLKSGDHRVMTSKEVARTTIGSFIHPSVNCQIEPAKALVDEWNPPLYMPFQYKDFLSAYIADTHARLPPLDRYKLQ</sequence>
<keyword evidence="2 5" id="KW-0479">Metal-binding</keyword>
<dbReference type="GO" id="GO:0016491">
    <property type="term" value="F:oxidoreductase activity"/>
    <property type="evidence" value="ECO:0007669"/>
    <property type="project" value="UniProtKB-KW"/>
</dbReference>
<dbReference type="EMBL" id="JAYKXN010000003">
    <property type="protein sequence ID" value="KAK7303746.1"/>
    <property type="molecule type" value="Genomic_DNA"/>
</dbReference>
<feature type="domain" description="Fe2OG dioxygenase" evidence="6">
    <location>
        <begin position="167"/>
        <end position="269"/>
    </location>
</feature>
<evidence type="ECO:0000256" key="4">
    <source>
        <dbReference type="ARBA" id="ARBA00023004"/>
    </source>
</evidence>
<keyword evidence="4 5" id="KW-0408">Iron</keyword>
<gene>
    <name evidence="7" type="ORF">RJT34_14660</name>
</gene>
<evidence type="ECO:0000256" key="1">
    <source>
        <dbReference type="ARBA" id="ARBA00008056"/>
    </source>
</evidence>
<dbReference type="Proteomes" id="UP001359559">
    <property type="component" value="Unassembled WGS sequence"/>
</dbReference>
<dbReference type="GO" id="GO:0031418">
    <property type="term" value="F:L-ascorbic acid binding"/>
    <property type="evidence" value="ECO:0007669"/>
    <property type="project" value="UniProtKB-KW"/>
</dbReference>
<proteinExistence type="inferred from homology"/>
<dbReference type="Pfam" id="PF14226">
    <property type="entry name" value="DIOX_N"/>
    <property type="match status" value="1"/>
</dbReference>
<evidence type="ECO:0000256" key="3">
    <source>
        <dbReference type="ARBA" id="ARBA00022896"/>
    </source>
</evidence>
<dbReference type="PANTHER" id="PTHR47991">
    <property type="entry name" value="OXOGLUTARATE/IRON-DEPENDENT DIOXYGENASE"/>
    <property type="match status" value="1"/>
</dbReference>
<dbReference type="Pfam" id="PF03171">
    <property type="entry name" value="2OG-FeII_Oxy"/>
    <property type="match status" value="1"/>
</dbReference>
<dbReference type="GO" id="GO:0046872">
    <property type="term" value="F:metal ion binding"/>
    <property type="evidence" value="ECO:0007669"/>
    <property type="project" value="UniProtKB-KW"/>
</dbReference>
<reference evidence="7 8" key="1">
    <citation type="submission" date="2024-01" db="EMBL/GenBank/DDBJ databases">
        <title>The genomes of 5 underutilized Papilionoideae crops provide insights into root nodulation and disease resistance.</title>
        <authorList>
            <person name="Yuan L."/>
        </authorList>
    </citation>
    <scope>NUCLEOTIDE SEQUENCE [LARGE SCALE GENOMIC DNA]</scope>
    <source>
        <strain evidence="7">LY-2023</strain>
        <tissue evidence="7">Leaf</tissue>
    </source>
</reference>
<dbReference type="InterPro" id="IPR005123">
    <property type="entry name" value="Oxoglu/Fe-dep_dioxygenase_dom"/>
</dbReference>
<dbReference type="AlphaFoldDB" id="A0AAN9JSX5"/>
<keyword evidence="5" id="KW-0560">Oxidoreductase</keyword>
<protein>
    <recommendedName>
        <fullName evidence="6">Fe2OG dioxygenase domain-containing protein</fullName>
    </recommendedName>
</protein>
<name>A0AAN9JSX5_CLITE</name>
<dbReference type="Gene3D" id="2.60.120.330">
    <property type="entry name" value="B-lactam Antibiotic, Isopenicillin N Synthase, Chain"/>
    <property type="match status" value="1"/>
</dbReference>
<accession>A0AAN9JSX5</accession>
<comment type="caution">
    <text evidence="7">The sequence shown here is derived from an EMBL/GenBank/DDBJ whole genome shotgun (WGS) entry which is preliminary data.</text>
</comment>
<dbReference type="InterPro" id="IPR050295">
    <property type="entry name" value="Plant_2OG-oxidoreductases"/>
</dbReference>
<dbReference type="InterPro" id="IPR044861">
    <property type="entry name" value="IPNS-like_FE2OG_OXY"/>
</dbReference>